<accession>A0AAF0BLA7</accession>
<dbReference type="InterPro" id="IPR006076">
    <property type="entry name" value="FAD-dep_OxRdtase"/>
</dbReference>
<dbReference type="Proteomes" id="UP001217500">
    <property type="component" value="Chromosome"/>
</dbReference>
<dbReference type="Gene3D" id="3.30.9.10">
    <property type="entry name" value="D-Amino Acid Oxidase, subunit A, domain 2"/>
    <property type="match status" value="1"/>
</dbReference>
<evidence type="ECO:0000256" key="1">
    <source>
        <dbReference type="ARBA" id="ARBA00023002"/>
    </source>
</evidence>
<evidence type="ECO:0000313" key="4">
    <source>
        <dbReference type="Proteomes" id="UP001217500"/>
    </source>
</evidence>
<gene>
    <name evidence="3" type="ORF">PH603_05670</name>
</gene>
<dbReference type="EMBL" id="CP116805">
    <property type="protein sequence ID" value="WCL55244.1"/>
    <property type="molecule type" value="Genomic_DNA"/>
</dbReference>
<organism evidence="3 4">
    <name type="scientific">Gimibacter soli</name>
    <dbReference type="NCBI Taxonomy" id="3024400"/>
    <lineage>
        <taxon>Bacteria</taxon>
        <taxon>Pseudomonadati</taxon>
        <taxon>Pseudomonadota</taxon>
        <taxon>Alphaproteobacteria</taxon>
        <taxon>Kordiimonadales</taxon>
        <taxon>Temperatibacteraceae</taxon>
        <taxon>Gimibacter</taxon>
    </lineage>
</organism>
<dbReference type="GO" id="GO:0005737">
    <property type="term" value="C:cytoplasm"/>
    <property type="evidence" value="ECO:0007669"/>
    <property type="project" value="TreeGrafter"/>
</dbReference>
<sequence length="415" mass="44809">MQDRNVTIVGGGIIGLMTAYHLMERGIAVTIIDAVPPGDRAQTSYGNAGSISIGNVLPLGKPGFVMDGIRMTLDPESPLVMPISYMPRIAPWLYKVWRASGRATVEASAKASALLSHESLAAWQALVTDLKLSELVRPDGWLKLYETEASFEKTAKERALMDRFGFGYRVLDPDALAELEPGIAPIYPKAILQTQSLAIRNPGRCVSALASHLLARGAAFTLGRVTHIERAEGGYYVKGEGIDHLARELVIAGGAWSNRLLKGLGIRVPLETERGYHLMFDGGAGLSRPTVNMNRYFVLCPMEQGLRMTACVELAGLEAKPDYRRIRRLVAHAKRMLPGMATDERDQWLGFRPSMPDTRPVIGEAGGHKGLYLAFGHGHMGMTHSAGTGRLLAGLIASGEGGDVLAPFAPARFGA</sequence>
<dbReference type="SUPFAM" id="SSF54373">
    <property type="entry name" value="FAD-linked reductases, C-terminal domain"/>
    <property type="match status" value="1"/>
</dbReference>
<proteinExistence type="predicted"/>
<dbReference type="AlphaFoldDB" id="A0AAF0BLA7"/>
<dbReference type="SUPFAM" id="SSF51905">
    <property type="entry name" value="FAD/NAD(P)-binding domain"/>
    <property type="match status" value="1"/>
</dbReference>
<dbReference type="RefSeq" id="WP_289505027.1">
    <property type="nucleotide sequence ID" value="NZ_CP116805.1"/>
</dbReference>
<dbReference type="InterPro" id="IPR036188">
    <property type="entry name" value="FAD/NAD-bd_sf"/>
</dbReference>
<dbReference type="GO" id="GO:0016491">
    <property type="term" value="F:oxidoreductase activity"/>
    <property type="evidence" value="ECO:0007669"/>
    <property type="project" value="UniProtKB-KW"/>
</dbReference>
<dbReference type="Pfam" id="PF01266">
    <property type="entry name" value="DAO"/>
    <property type="match status" value="1"/>
</dbReference>
<protein>
    <submittedName>
        <fullName evidence="3">FAD-dependent oxidoreductase</fullName>
    </submittedName>
</protein>
<dbReference type="PANTHER" id="PTHR13847:SF289">
    <property type="entry name" value="GLYCINE OXIDASE"/>
    <property type="match status" value="1"/>
</dbReference>
<name>A0AAF0BLA7_9PROT</name>
<keyword evidence="1" id="KW-0560">Oxidoreductase</keyword>
<dbReference type="KEGG" id="gso:PH603_05670"/>
<evidence type="ECO:0000313" key="3">
    <source>
        <dbReference type="EMBL" id="WCL55244.1"/>
    </source>
</evidence>
<keyword evidence="4" id="KW-1185">Reference proteome</keyword>
<feature type="domain" description="FAD dependent oxidoreductase" evidence="2">
    <location>
        <begin position="6"/>
        <end position="394"/>
    </location>
</feature>
<evidence type="ECO:0000259" key="2">
    <source>
        <dbReference type="Pfam" id="PF01266"/>
    </source>
</evidence>
<dbReference type="PANTHER" id="PTHR13847">
    <property type="entry name" value="SARCOSINE DEHYDROGENASE-RELATED"/>
    <property type="match status" value="1"/>
</dbReference>
<reference evidence="3" key="1">
    <citation type="submission" date="2023-01" db="EMBL/GenBank/DDBJ databases">
        <title>The genome sequence of Kordiimonadaceae bacterium 6D33.</title>
        <authorList>
            <person name="Liu Y."/>
        </authorList>
    </citation>
    <scope>NUCLEOTIDE SEQUENCE</scope>
    <source>
        <strain evidence="3">6D33</strain>
    </source>
</reference>
<dbReference type="Gene3D" id="3.50.50.60">
    <property type="entry name" value="FAD/NAD(P)-binding domain"/>
    <property type="match status" value="2"/>
</dbReference>